<sequence>MARTATFQHHSRHSPKACRTTPSSSLKLAPLQPWQIETVLVKSTPSTEPKPAHHWWRTSHKEEPDAETITSMLGFQSYWDATYVDELANFHEHGHTGEVWLLDSNQLSGNIPLTLGSILNLEALNLLSGSVPSNLNNLVNVRELFLSNNQLSGSLPSLMGMATLNYM</sequence>
<protein>
    <submittedName>
        <fullName evidence="1">Leucine-rich repeat receptor-like protein kinase</fullName>
    </submittedName>
</protein>
<reference evidence="1 2" key="1">
    <citation type="journal article" date="2022" name="Plant J.">
        <title>Chromosome-level genome of Camellia lanceoleosa provides a valuable resource for understanding genome evolution and self-incompatibility.</title>
        <authorList>
            <person name="Gong W."/>
            <person name="Xiao S."/>
            <person name="Wang L."/>
            <person name="Liao Z."/>
            <person name="Chang Y."/>
            <person name="Mo W."/>
            <person name="Hu G."/>
            <person name="Li W."/>
            <person name="Zhao G."/>
            <person name="Zhu H."/>
            <person name="Hu X."/>
            <person name="Ji K."/>
            <person name="Xiang X."/>
            <person name="Song Q."/>
            <person name="Yuan D."/>
            <person name="Jin S."/>
            <person name="Zhang L."/>
        </authorList>
    </citation>
    <scope>NUCLEOTIDE SEQUENCE [LARGE SCALE GENOMIC DNA]</scope>
    <source>
        <strain evidence="1">SQ_2022a</strain>
    </source>
</reference>
<dbReference type="EMBL" id="CM045772">
    <property type="protein sequence ID" value="KAI7986018.1"/>
    <property type="molecule type" value="Genomic_DNA"/>
</dbReference>
<comment type="caution">
    <text evidence="1">The sequence shown here is derived from an EMBL/GenBank/DDBJ whole genome shotgun (WGS) entry which is preliminary data.</text>
</comment>
<evidence type="ECO:0000313" key="1">
    <source>
        <dbReference type="EMBL" id="KAI7986018.1"/>
    </source>
</evidence>
<accession>A0ACC0FCY6</accession>
<organism evidence="1 2">
    <name type="scientific">Camellia lanceoleosa</name>
    <dbReference type="NCBI Taxonomy" id="1840588"/>
    <lineage>
        <taxon>Eukaryota</taxon>
        <taxon>Viridiplantae</taxon>
        <taxon>Streptophyta</taxon>
        <taxon>Embryophyta</taxon>
        <taxon>Tracheophyta</taxon>
        <taxon>Spermatophyta</taxon>
        <taxon>Magnoliopsida</taxon>
        <taxon>eudicotyledons</taxon>
        <taxon>Gunneridae</taxon>
        <taxon>Pentapetalae</taxon>
        <taxon>asterids</taxon>
        <taxon>Ericales</taxon>
        <taxon>Theaceae</taxon>
        <taxon>Camellia</taxon>
    </lineage>
</organism>
<dbReference type="Proteomes" id="UP001060215">
    <property type="component" value="Chromosome 15"/>
</dbReference>
<evidence type="ECO:0000313" key="2">
    <source>
        <dbReference type="Proteomes" id="UP001060215"/>
    </source>
</evidence>
<gene>
    <name evidence="1" type="ORF">LOK49_LG14G01552</name>
</gene>
<proteinExistence type="predicted"/>
<keyword evidence="2" id="KW-1185">Reference proteome</keyword>
<name>A0ACC0FCY6_9ERIC</name>